<dbReference type="RefSeq" id="WP_202655940.1">
    <property type="nucleotide sequence ID" value="NZ_JAESWB010000362.1"/>
</dbReference>
<keyword evidence="2" id="KW-0238">DNA-binding</keyword>
<evidence type="ECO:0000259" key="5">
    <source>
        <dbReference type="PROSITE" id="PS01124"/>
    </source>
</evidence>
<dbReference type="SMART" id="SM00342">
    <property type="entry name" value="HTH_ARAC"/>
    <property type="match status" value="1"/>
</dbReference>
<evidence type="ECO:0000313" key="8">
    <source>
        <dbReference type="Proteomes" id="UP000623967"/>
    </source>
</evidence>
<dbReference type="PANTHER" id="PTHR43280">
    <property type="entry name" value="ARAC-FAMILY TRANSCRIPTIONAL REGULATOR"/>
    <property type="match status" value="1"/>
</dbReference>
<evidence type="ECO:0000259" key="6">
    <source>
        <dbReference type="PROSITE" id="PS50110"/>
    </source>
</evidence>
<organism evidence="7 8">
    <name type="scientific">Neobacillus paridis</name>
    <dbReference type="NCBI Taxonomy" id="2803862"/>
    <lineage>
        <taxon>Bacteria</taxon>
        <taxon>Bacillati</taxon>
        <taxon>Bacillota</taxon>
        <taxon>Bacilli</taxon>
        <taxon>Bacillales</taxon>
        <taxon>Bacillaceae</taxon>
        <taxon>Neobacillus</taxon>
    </lineage>
</organism>
<proteinExistence type="predicted"/>
<keyword evidence="4" id="KW-0597">Phosphoprotein</keyword>
<dbReference type="InterPro" id="IPR011006">
    <property type="entry name" value="CheY-like_superfamily"/>
</dbReference>
<dbReference type="SUPFAM" id="SSF46689">
    <property type="entry name" value="Homeodomain-like"/>
    <property type="match status" value="2"/>
</dbReference>
<evidence type="ECO:0000256" key="3">
    <source>
        <dbReference type="ARBA" id="ARBA00023163"/>
    </source>
</evidence>
<comment type="caution">
    <text evidence="7">The sequence shown here is derived from an EMBL/GenBank/DDBJ whole genome shotgun (WGS) entry which is preliminary data.</text>
</comment>
<accession>A0ABS1TVV3</accession>
<dbReference type="Proteomes" id="UP000623967">
    <property type="component" value="Unassembled WGS sequence"/>
</dbReference>
<gene>
    <name evidence="7" type="ORF">JK635_21325</name>
</gene>
<dbReference type="InterPro" id="IPR009057">
    <property type="entry name" value="Homeodomain-like_sf"/>
</dbReference>
<keyword evidence="8" id="KW-1185">Reference proteome</keyword>
<dbReference type="SMART" id="SM00448">
    <property type="entry name" value="REC"/>
    <property type="match status" value="1"/>
</dbReference>
<dbReference type="Gene3D" id="3.40.50.2300">
    <property type="match status" value="1"/>
</dbReference>
<dbReference type="Pfam" id="PF12833">
    <property type="entry name" value="HTH_18"/>
    <property type="match status" value="1"/>
</dbReference>
<keyword evidence="3" id="KW-0804">Transcription</keyword>
<feature type="domain" description="Response regulatory" evidence="6">
    <location>
        <begin position="2"/>
        <end position="123"/>
    </location>
</feature>
<dbReference type="SUPFAM" id="SSF52172">
    <property type="entry name" value="CheY-like"/>
    <property type="match status" value="1"/>
</dbReference>
<dbReference type="PROSITE" id="PS00041">
    <property type="entry name" value="HTH_ARAC_FAMILY_1"/>
    <property type="match status" value="1"/>
</dbReference>
<dbReference type="InterPro" id="IPR018060">
    <property type="entry name" value="HTH_AraC"/>
</dbReference>
<dbReference type="PROSITE" id="PS01124">
    <property type="entry name" value="HTH_ARAC_FAMILY_2"/>
    <property type="match status" value="1"/>
</dbReference>
<sequence length="241" mass="27792">MNLLLLDDEPIELEQLEFLIHLHFPSWDIEKCLNGSEAVALVQRLKNKGKPLQLALVDIKLPGKNGLDVAAQMKTIMPDMDIVVVSALQEFEYAKRSLTLKAVDFIVKPIIESELIKVLKDYIENHPEYMIGSEMIQNVLAIVKERYHQPLKLANIADELHINSNYLSRLFSEEVGVPFSDYLLHYRVEMAKYLLLKQKSWSIQRIAEECGFNSQHYFSTTFKRLTQTTPMKFKQSALPVD</sequence>
<dbReference type="EMBL" id="JAESWB010000362">
    <property type="protein sequence ID" value="MBL4954703.1"/>
    <property type="molecule type" value="Genomic_DNA"/>
</dbReference>
<keyword evidence="1" id="KW-0805">Transcription regulation</keyword>
<feature type="modified residue" description="4-aspartylphosphate" evidence="4">
    <location>
        <position position="58"/>
    </location>
</feature>
<dbReference type="Pfam" id="PF00072">
    <property type="entry name" value="Response_reg"/>
    <property type="match status" value="1"/>
</dbReference>
<reference evidence="7 8" key="1">
    <citation type="submission" date="2021-01" db="EMBL/GenBank/DDBJ databases">
        <title>Genome public.</title>
        <authorList>
            <person name="Liu C."/>
            <person name="Sun Q."/>
        </authorList>
    </citation>
    <scope>NUCLEOTIDE SEQUENCE [LARGE SCALE GENOMIC DNA]</scope>
    <source>
        <strain evidence="7 8">YIM B02564</strain>
    </source>
</reference>
<dbReference type="PANTHER" id="PTHR43280:SF2">
    <property type="entry name" value="HTH-TYPE TRANSCRIPTIONAL REGULATOR EXSA"/>
    <property type="match status" value="1"/>
</dbReference>
<dbReference type="InterPro" id="IPR018062">
    <property type="entry name" value="HTH_AraC-typ_CS"/>
</dbReference>
<evidence type="ECO:0000256" key="4">
    <source>
        <dbReference type="PROSITE-ProRule" id="PRU00169"/>
    </source>
</evidence>
<evidence type="ECO:0000256" key="2">
    <source>
        <dbReference type="ARBA" id="ARBA00023125"/>
    </source>
</evidence>
<dbReference type="InterPro" id="IPR001789">
    <property type="entry name" value="Sig_transdc_resp-reg_receiver"/>
</dbReference>
<dbReference type="PROSITE" id="PS50110">
    <property type="entry name" value="RESPONSE_REGULATORY"/>
    <property type="match status" value="1"/>
</dbReference>
<name>A0ABS1TVV3_9BACI</name>
<protein>
    <submittedName>
        <fullName evidence="7">Helix-turn-helix domain-containing protein</fullName>
    </submittedName>
</protein>
<evidence type="ECO:0000313" key="7">
    <source>
        <dbReference type="EMBL" id="MBL4954703.1"/>
    </source>
</evidence>
<evidence type="ECO:0000256" key="1">
    <source>
        <dbReference type="ARBA" id="ARBA00023015"/>
    </source>
</evidence>
<feature type="domain" description="HTH araC/xylS-type" evidence="5">
    <location>
        <begin position="137"/>
        <end position="236"/>
    </location>
</feature>
<dbReference type="Gene3D" id="1.10.10.60">
    <property type="entry name" value="Homeodomain-like"/>
    <property type="match status" value="2"/>
</dbReference>